<dbReference type="InterPro" id="IPR038454">
    <property type="entry name" value="DnaA_N_sf"/>
</dbReference>
<evidence type="ECO:0000256" key="5">
    <source>
        <dbReference type="ARBA" id="ARBA00022705"/>
    </source>
</evidence>
<dbReference type="NCBIfam" id="NF004046">
    <property type="entry name" value="PRK05563.1"/>
    <property type="match status" value="1"/>
</dbReference>
<evidence type="ECO:0000313" key="15">
    <source>
        <dbReference type="Proteomes" id="UP001597120"/>
    </source>
</evidence>
<evidence type="ECO:0000256" key="6">
    <source>
        <dbReference type="ARBA" id="ARBA00022723"/>
    </source>
</evidence>
<dbReference type="RefSeq" id="WP_379286036.1">
    <property type="nucleotide sequence ID" value="NZ_JBHTIU010000010.1"/>
</dbReference>
<evidence type="ECO:0000256" key="3">
    <source>
        <dbReference type="ARBA" id="ARBA00022679"/>
    </source>
</evidence>
<keyword evidence="7" id="KW-0547">Nucleotide-binding</keyword>
<evidence type="ECO:0000256" key="1">
    <source>
        <dbReference type="ARBA" id="ARBA00006360"/>
    </source>
</evidence>
<dbReference type="CDD" id="cd00009">
    <property type="entry name" value="AAA"/>
    <property type="match status" value="1"/>
</dbReference>
<dbReference type="PRINTS" id="PR00300">
    <property type="entry name" value="CLPPROTEASEA"/>
</dbReference>
<gene>
    <name evidence="14" type="primary">dnaX</name>
    <name evidence="14" type="ORF">ACFQ03_03275</name>
</gene>
<feature type="region of interest" description="Disordered" evidence="12">
    <location>
        <begin position="402"/>
        <end position="435"/>
    </location>
</feature>
<dbReference type="Pfam" id="PF22608">
    <property type="entry name" value="DNAX_ATPase_lid"/>
    <property type="match status" value="1"/>
</dbReference>
<keyword evidence="15" id="KW-1185">Reference proteome</keyword>
<evidence type="ECO:0000256" key="9">
    <source>
        <dbReference type="ARBA" id="ARBA00022840"/>
    </source>
</evidence>
<evidence type="ECO:0000256" key="11">
    <source>
        <dbReference type="ARBA" id="ARBA00049244"/>
    </source>
</evidence>
<keyword evidence="3 14" id="KW-0808">Transferase</keyword>
<evidence type="ECO:0000256" key="2">
    <source>
        <dbReference type="ARBA" id="ARBA00012417"/>
    </source>
</evidence>
<dbReference type="InterPro" id="IPR022754">
    <property type="entry name" value="DNA_pol_III_gamma-3"/>
</dbReference>
<dbReference type="Gene3D" id="3.40.50.300">
    <property type="entry name" value="P-loop containing nucleotide triphosphate hydrolases"/>
    <property type="match status" value="1"/>
</dbReference>
<keyword evidence="4 14" id="KW-0548">Nucleotidyltransferase</keyword>
<dbReference type="PANTHER" id="PTHR11669:SF0">
    <property type="entry name" value="PROTEIN STICHEL-LIKE 2"/>
    <property type="match status" value="1"/>
</dbReference>
<evidence type="ECO:0000256" key="10">
    <source>
        <dbReference type="ARBA" id="ARBA00022932"/>
    </source>
</evidence>
<dbReference type="CDD" id="cd18137">
    <property type="entry name" value="HLD_clamp_pol_III_gamma_tau"/>
    <property type="match status" value="1"/>
</dbReference>
<dbReference type="Gene3D" id="1.20.272.10">
    <property type="match status" value="1"/>
</dbReference>
<dbReference type="Pfam" id="PF13177">
    <property type="entry name" value="DNA_pol3_delta2"/>
    <property type="match status" value="1"/>
</dbReference>
<dbReference type="Proteomes" id="UP001597120">
    <property type="component" value="Unassembled WGS sequence"/>
</dbReference>
<dbReference type="EC" id="2.7.7.7" evidence="2"/>
<evidence type="ECO:0000259" key="13">
    <source>
        <dbReference type="SMART" id="SM00382"/>
    </source>
</evidence>
<dbReference type="SUPFAM" id="SSF48019">
    <property type="entry name" value="post-AAA+ oligomerization domain-like"/>
    <property type="match status" value="1"/>
</dbReference>
<dbReference type="Pfam" id="PF20964">
    <property type="entry name" value="DnaX_C"/>
    <property type="match status" value="1"/>
</dbReference>
<dbReference type="GO" id="GO:0003887">
    <property type="term" value="F:DNA-directed DNA polymerase activity"/>
    <property type="evidence" value="ECO:0007669"/>
    <property type="project" value="UniProtKB-EC"/>
</dbReference>
<evidence type="ECO:0000256" key="8">
    <source>
        <dbReference type="ARBA" id="ARBA00022833"/>
    </source>
</evidence>
<dbReference type="EMBL" id="JBHTIU010000010">
    <property type="protein sequence ID" value="MFD0868158.1"/>
    <property type="molecule type" value="Genomic_DNA"/>
</dbReference>
<sequence length="585" mass="65583">MKQHIALYRTWRPQFFRDVVGQQHIVKTLQNSLRENRLTHAYLFNGPRGTGKTSAAKILAKAVNCQHGPAEEPCNECDTCRRITEGAVMDVVEIDAASNRGVEEIRDIRDKVKFAPTEVRQKVYIIDEVHMLTTEAFNALLKTLEEPPGQVMFILATTEPHKIPATIISRCQRFDFRRVSLDEQISRLDYICRQEGVDIEQEALQYIARLSQGGMRDAVSLLDQISSFSSGKVTYEDIVAMTGGVAADQFKKLSVLIRERRIGEALQLVEQFLQAGKSPDKCVESLMHYFRDLLLIKIVPDSLASTERILDPASFAETAASFSREELFESIEVLNRYHGEMKYSSQPQILFEIAVMKLCHLQGQEAPSPQASPSSPVSAGQGEDWAVLKRKVEQLEQTLSRLMASSPAPASGQVTTPEPASRGPADQFGARRSGPAIRKPSVNLEAFIRDQESPLFKQALSKWSQILALVKEMKITVHAWLVDGEPVSLSNDQLLLAFKSAMHRETTEKPANKQLIEQAIQQVLGHPLQLVAVMNQEWKDALAEEPEAVEEMKLEPDEEQQGSKSPWVDEAIQLFGEDLVKIKKD</sequence>
<keyword evidence="5" id="KW-0235">DNA replication</keyword>
<comment type="catalytic activity">
    <reaction evidence="11">
        <text>DNA(n) + a 2'-deoxyribonucleoside 5'-triphosphate = DNA(n+1) + diphosphate</text>
        <dbReference type="Rhea" id="RHEA:22508"/>
        <dbReference type="Rhea" id="RHEA-COMP:17339"/>
        <dbReference type="Rhea" id="RHEA-COMP:17340"/>
        <dbReference type="ChEBI" id="CHEBI:33019"/>
        <dbReference type="ChEBI" id="CHEBI:61560"/>
        <dbReference type="ChEBI" id="CHEBI:173112"/>
        <dbReference type="EC" id="2.7.7.7"/>
    </reaction>
</comment>
<keyword evidence="8" id="KW-0862">Zinc</keyword>
<name>A0ABW3D757_9BACL</name>
<dbReference type="Gene3D" id="3.30.300.180">
    <property type="match status" value="1"/>
</dbReference>
<dbReference type="SMART" id="SM00382">
    <property type="entry name" value="AAA"/>
    <property type="match status" value="1"/>
</dbReference>
<dbReference type="InterPro" id="IPR003593">
    <property type="entry name" value="AAA+_ATPase"/>
</dbReference>
<dbReference type="InterPro" id="IPR001270">
    <property type="entry name" value="ClpA/B"/>
</dbReference>
<comment type="caution">
    <text evidence="14">The sequence shown here is derived from an EMBL/GenBank/DDBJ whole genome shotgun (WGS) entry which is preliminary data.</text>
</comment>
<keyword evidence="10" id="KW-0239">DNA-directed DNA polymerase</keyword>
<dbReference type="InterPro" id="IPR012763">
    <property type="entry name" value="DNA_pol_III_sug/sutau_N"/>
</dbReference>
<evidence type="ECO:0000313" key="14">
    <source>
        <dbReference type="EMBL" id="MFD0868158.1"/>
    </source>
</evidence>
<reference evidence="15" key="1">
    <citation type="journal article" date="2019" name="Int. J. Syst. Evol. Microbiol.">
        <title>The Global Catalogue of Microorganisms (GCM) 10K type strain sequencing project: providing services to taxonomists for standard genome sequencing and annotation.</title>
        <authorList>
            <consortium name="The Broad Institute Genomics Platform"/>
            <consortium name="The Broad Institute Genome Sequencing Center for Infectious Disease"/>
            <person name="Wu L."/>
            <person name="Ma J."/>
        </authorList>
    </citation>
    <scope>NUCLEOTIDE SEQUENCE [LARGE SCALE GENOMIC DNA]</scope>
    <source>
        <strain evidence="15">CCUG 57263</strain>
    </source>
</reference>
<dbReference type="InterPro" id="IPR045085">
    <property type="entry name" value="HLD_clamp_pol_III_gamma_tau"/>
</dbReference>
<feature type="domain" description="AAA+ ATPase" evidence="13">
    <location>
        <begin position="38"/>
        <end position="180"/>
    </location>
</feature>
<proteinExistence type="inferred from homology"/>
<keyword evidence="6" id="KW-0479">Metal-binding</keyword>
<dbReference type="InterPro" id="IPR050238">
    <property type="entry name" value="DNA_Rep/Repair_Clamp_Loader"/>
</dbReference>
<feature type="region of interest" description="Disordered" evidence="12">
    <location>
        <begin position="544"/>
        <end position="569"/>
    </location>
</feature>
<protein>
    <recommendedName>
        <fullName evidence="2">DNA-directed DNA polymerase</fullName>
        <ecNumber evidence="2">2.7.7.7</ecNumber>
    </recommendedName>
</protein>
<dbReference type="InterPro" id="IPR048448">
    <property type="entry name" value="DnaX-like_C"/>
</dbReference>
<evidence type="ECO:0000256" key="4">
    <source>
        <dbReference type="ARBA" id="ARBA00022695"/>
    </source>
</evidence>
<dbReference type="SUPFAM" id="SSF52540">
    <property type="entry name" value="P-loop containing nucleoside triphosphate hydrolases"/>
    <property type="match status" value="1"/>
</dbReference>
<dbReference type="InterPro" id="IPR008921">
    <property type="entry name" value="DNA_pol3_clamp-load_cplx_C"/>
</dbReference>
<dbReference type="InterPro" id="IPR027417">
    <property type="entry name" value="P-loop_NTPase"/>
</dbReference>
<dbReference type="Pfam" id="PF12169">
    <property type="entry name" value="DNA_pol3_gamma3"/>
    <property type="match status" value="1"/>
</dbReference>
<organism evidence="14 15">
    <name type="scientific">Paenibacillus residui</name>
    <dbReference type="NCBI Taxonomy" id="629724"/>
    <lineage>
        <taxon>Bacteria</taxon>
        <taxon>Bacillati</taxon>
        <taxon>Bacillota</taxon>
        <taxon>Bacilli</taxon>
        <taxon>Bacillales</taxon>
        <taxon>Paenibacillaceae</taxon>
        <taxon>Paenibacillus</taxon>
    </lineage>
</organism>
<evidence type="ECO:0000256" key="12">
    <source>
        <dbReference type="SAM" id="MobiDB-lite"/>
    </source>
</evidence>
<comment type="similarity">
    <text evidence="1">Belongs to the DnaX/STICHEL family.</text>
</comment>
<dbReference type="NCBIfam" id="TIGR02397">
    <property type="entry name" value="dnaX_nterm"/>
    <property type="match status" value="1"/>
</dbReference>
<evidence type="ECO:0000256" key="7">
    <source>
        <dbReference type="ARBA" id="ARBA00022741"/>
    </source>
</evidence>
<keyword evidence="9" id="KW-0067">ATP-binding</keyword>
<dbReference type="Gene3D" id="1.10.8.60">
    <property type="match status" value="1"/>
</dbReference>
<dbReference type="PANTHER" id="PTHR11669">
    <property type="entry name" value="REPLICATION FACTOR C / DNA POLYMERASE III GAMMA-TAU SUBUNIT"/>
    <property type="match status" value="1"/>
</dbReference>
<accession>A0ABW3D757</accession>